<proteinExistence type="inferred from homology"/>
<keyword evidence="3 6" id="KW-0378">Hydrolase</keyword>
<dbReference type="PATRIC" id="fig|1299334.3.peg.9762"/>
<keyword evidence="2 6" id="KW-0547">Nucleotide-binding</keyword>
<dbReference type="GO" id="GO:0005829">
    <property type="term" value="C:cytosol"/>
    <property type="evidence" value="ECO:0007669"/>
    <property type="project" value="TreeGrafter"/>
</dbReference>
<dbReference type="EMBL" id="JAOB01000093">
    <property type="protein sequence ID" value="EUA06923.1"/>
    <property type="molecule type" value="Genomic_DNA"/>
</dbReference>
<dbReference type="InterPro" id="IPR044742">
    <property type="entry name" value="DEAD/DEAH_RhlB"/>
</dbReference>
<dbReference type="InterPro" id="IPR000629">
    <property type="entry name" value="RNA-helicase_DEAD-box_CS"/>
</dbReference>
<evidence type="ECO:0000256" key="4">
    <source>
        <dbReference type="ARBA" id="ARBA00022806"/>
    </source>
</evidence>
<feature type="transmembrane region" description="Helical" evidence="8">
    <location>
        <begin position="380"/>
        <end position="399"/>
    </location>
</feature>
<name>X7YK77_MYCXE</name>
<feature type="domain" description="Helicase ATP-binding" evidence="9">
    <location>
        <begin position="1"/>
        <end position="103"/>
    </location>
</feature>
<keyword evidence="8" id="KW-0472">Membrane</keyword>
<protein>
    <recommendedName>
        <fullName evidence="1">RNA helicase</fullName>
        <ecNumber evidence="1">3.6.4.13</ecNumber>
    </recommendedName>
</protein>
<evidence type="ECO:0000256" key="3">
    <source>
        <dbReference type="ARBA" id="ARBA00022801"/>
    </source>
</evidence>
<feature type="region of interest" description="Disordered" evidence="7">
    <location>
        <begin position="268"/>
        <end position="339"/>
    </location>
</feature>
<dbReference type="EC" id="3.6.4.13" evidence="1"/>
<dbReference type="InterPro" id="IPR027417">
    <property type="entry name" value="P-loop_NTPase"/>
</dbReference>
<dbReference type="InterPro" id="IPR014001">
    <property type="entry name" value="Helicase_ATP-bd"/>
</dbReference>
<evidence type="ECO:0000313" key="11">
    <source>
        <dbReference type="EMBL" id="EUA06923.1"/>
    </source>
</evidence>
<feature type="compositionally biased region" description="Low complexity" evidence="7">
    <location>
        <begin position="505"/>
        <end position="522"/>
    </location>
</feature>
<dbReference type="InterPro" id="IPR001650">
    <property type="entry name" value="Helicase_C-like"/>
</dbReference>
<dbReference type="GO" id="GO:0003724">
    <property type="term" value="F:RNA helicase activity"/>
    <property type="evidence" value="ECO:0007669"/>
    <property type="project" value="UniProtKB-EC"/>
</dbReference>
<dbReference type="SUPFAM" id="SSF52540">
    <property type="entry name" value="P-loop containing nucleoside triphosphate hydrolases"/>
    <property type="match status" value="1"/>
</dbReference>
<sequence>MVSIYGGRPYEPQIQALRAGADVVVGTPGRLLDLAQQGHLRLGKLSVLVLDEADEMLDLGFLPDVERILRQIPDDRQSMLFSATMPNPIIRLARTFMHQPTHIRAEAPHASAVHDATDQFVYRAHALDKVELVSRVLQARDRGATMIFTRTKRTAQKVADELAGRGFAVGAVHGDLGQVAREKALKAFRSGAIDVLVATDVAARGIDIDDVTHVINYQCPEDEKTYVHRIGRTGRAGRTGVAVTLVDWDELARWAMIDKALGLGCPEPPETYSSSPHLYTELGIPPEAGGTVGAPRTAQANHDRFAPRNAPRSRRRTRAGKPASGHPTSNGELATEPPAVTARTVAAVAGPARRPASPRPSTEWPRRAMVRPERRTRADMVAAAAIAVVVAVAVGLIWWTSDARATISRPAVVPAPNPTPARAVPSALRELWTAASPATGRPVVVGGTVVTGDKRTVDGRDPATGESHWRYTRGSDLCAVSWVYRYAVAVYRDDRGCGQVSTVDGSTGRRGPAAAATPTSTSPSPPTGPRCCRLASHGWSCGARTWSGCSPTVRSTPA</sequence>
<organism evidence="11">
    <name type="scientific">Mycobacterium xenopi 4042</name>
    <dbReference type="NCBI Taxonomy" id="1299334"/>
    <lineage>
        <taxon>Bacteria</taxon>
        <taxon>Bacillati</taxon>
        <taxon>Actinomycetota</taxon>
        <taxon>Actinomycetes</taxon>
        <taxon>Mycobacteriales</taxon>
        <taxon>Mycobacteriaceae</taxon>
        <taxon>Mycobacterium</taxon>
    </lineage>
</organism>
<evidence type="ECO:0000256" key="5">
    <source>
        <dbReference type="ARBA" id="ARBA00022840"/>
    </source>
</evidence>
<comment type="similarity">
    <text evidence="6">Belongs to the DEAD box helicase family.</text>
</comment>
<dbReference type="GO" id="GO:0033592">
    <property type="term" value="F:RNA strand annealing activity"/>
    <property type="evidence" value="ECO:0007669"/>
    <property type="project" value="TreeGrafter"/>
</dbReference>
<dbReference type="PROSITE" id="PS51192">
    <property type="entry name" value="HELICASE_ATP_BIND_1"/>
    <property type="match status" value="1"/>
</dbReference>
<dbReference type="SMART" id="SM00490">
    <property type="entry name" value="HELICc"/>
    <property type="match status" value="1"/>
</dbReference>
<evidence type="ECO:0000259" key="10">
    <source>
        <dbReference type="PROSITE" id="PS51194"/>
    </source>
</evidence>
<dbReference type="GO" id="GO:0016787">
    <property type="term" value="F:hydrolase activity"/>
    <property type="evidence" value="ECO:0007669"/>
    <property type="project" value="UniProtKB-KW"/>
</dbReference>
<dbReference type="PANTHER" id="PTHR47963">
    <property type="entry name" value="DEAD-BOX ATP-DEPENDENT RNA HELICASE 47, MITOCHONDRIAL"/>
    <property type="match status" value="1"/>
</dbReference>
<keyword evidence="8" id="KW-0812">Transmembrane</keyword>
<dbReference type="PROSITE" id="PS00039">
    <property type="entry name" value="DEAD_ATP_HELICASE"/>
    <property type="match status" value="1"/>
</dbReference>
<keyword evidence="8" id="KW-1133">Transmembrane helix</keyword>
<dbReference type="CDD" id="cd00268">
    <property type="entry name" value="DEADc"/>
    <property type="match status" value="1"/>
</dbReference>
<feature type="region of interest" description="Disordered" evidence="7">
    <location>
        <begin position="501"/>
        <end position="529"/>
    </location>
</feature>
<dbReference type="InterPro" id="IPR050547">
    <property type="entry name" value="DEAD_box_RNA_helicases"/>
</dbReference>
<dbReference type="InterPro" id="IPR011545">
    <property type="entry name" value="DEAD/DEAH_box_helicase_dom"/>
</dbReference>
<evidence type="ECO:0000256" key="1">
    <source>
        <dbReference type="ARBA" id="ARBA00012552"/>
    </source>
</evidence>
<feature type="domain" description="Helicase C-terminal" evidence="10">
    <location>
        <begin position="131"/>
        <end position="276"/>
    </location>
</feature>
<dbReference type="Pfam" id="PF00270">
    <property type="entry name" value="DEAD"/>
    <property type="match status" value="1"/>
</dbReference>
<evidence type="ECO:0000256" key="2">
    <source>
        <dbReference type="ARBA" id="ARBA00022741"/>
    </source>
</evidence>
<dbReference type="GO" id="GO:0005524">
    <property type="term" value="F:ATP binding"/>
    <property type="evidence" value="ECO:0007669"/>
    <property type="project" value="UniProtKB-KW"/>
</dbReference>
<evidence type="ECO:0000256" key="6">
    <source>
        <dbReference type="RuleBase" id="RU000492"/>
    </source>
</evidence>
<comment type="caution">
    <text evidence="11">The sequence shown here is derived from an EMBL/GenBank/DDBJ whole genome shotgun (WGS) entry which is preliminary data.</text>
</comment>
<evidence type="ECO:0000256" key="7">
    <source>
        <dbReference type="SAM" id="MobiDB-lite"/>
    </source>
</evidence>
<dbReference type="PANTHER" id="PTHR47963:SF8">
    <property type="entry name" value="ATP-DEPENDENT RNA HELICASE DEAD"/>
    <property type="match status" value="1"/>
</dbReference>
<dbReference type="GO" id="GO:0005840">
    <property type="term" value="C:ribosome"/>
    <property type="evidence" value="ECO:0007669"/>
    <property type="project" value="TreeGrafter"/>
</dbReference>
<dbReference type="AlphaFoldDB" id="X7YK77"/>
<evidence type="ECO:0000256" key="8">
    <source>
        <dbReference type="SAM" id="Phobius"/>
    </source>
</evidence>
<keyword evidence="5 6" id="KW-0067">ATP-binding</keyword>
<dbReference type="InterPro" id="IPR011047">
    <property type="entry name" value="Quinoprotein_ADH-like_sf"/>
</dbReference>
<keyword evidence="4 6" id="KW-0347">Helicase</keyword>
<dbReference type="GO" id="GO:0009409">
    <property type="term" value="P:response to cold"/>
    <property type="evidence" value="ECO:0007669"/>
    <property type="project" value="TreeGrafter"/>
</dbReference>
<dbReference type="SUPFAM" id="SSF50998">
    <property type="entry name" value="Quinoprotein alcohol dehydrogenase-like"/>
    <property type="match status" value="1"/>
</dbReference>
<accession>X7YK77</accession>
<gene>
    <name evidence="11" type="ORF">I553_0169</name>
</gene>
<dbReference type="Pfam" id="PF00271">
    <property type="entry name" value="Helicase_C"/>
    <property type="match status" value="1"/>
</dbReference>
<dbReference type="Gene3D" id="3.40.50.300">
    <property type="entry name" value="P-loop containing nucleotide triphosphate hydrolases"/>
    <property type="match status" value="2"/>
</dbReference>
<evidence type="ECO:0000259" key="9">
    <source>
        <dbReference type="PROSITE" id="PS51192"/>
    </source>
</evidence>
<dbReference type="CDD" id="cd18787">
    <property type="entry name" value="SF2_C_DEAD"/>
    <property type="match status" value="1"/>
</dbReference>
<dbReference type="PROSITE" id="PS51194">
    <property type="entry name" value="HELICASE_CTER"/>
    <property type="match status" value="1"/>
</dbReference>
<reference evidence="11" key="1">
    <citation type="submission" date="2014-01" db="EMBL/GenBank/DDBJ databases">
        <authorList>
            <person name="Brown-Elliot B."/>
            <person name="Wallace R."/>
            <person name="Lenaerts A."/>
            <person name="Ordway D."/>
            <person name="DeGroote M.A."/>
            <person name="Parker T."/>
            <person name="Sizemore C."/>
            <person name="Tallon L.J."/>
            <person name="Sadzewicz L.K."/>
            <person name="Sengamalay N."/>
            <person name="Fraser C.M."/>
            <person name="Hine E."/>
            <person name="Shefchek K.A."/>
            <person name="Das S.P."/>
            <person name="Tettelin H."/>
        </authorList>
    </citation>
    <scope>NUCLEOTIDE SEQUENCE [LARGE SCALE GENOMIC DNA]</scope>
    <source>
        <strain evidence="11">4042</strain>
    </source>
</reference>